<sequence>MRPQLYPAGTKSFAQRGQVISQIIRGSDTVKRVRNGTDEVTLQVAASDPLFDQIQPGMILRVQADAASPDEPYIIQKPSLDTLTGIKTVEGVHYTMMANNYNLVSSITVDGNSPAVIMASINSHLDRPSPFTFTSDITVPITGSGVVYSNINPNELILGASNSLAKITGGTVIRRGMSIILTKSTGKSVSLRRGKNVQGLTLNRSIEGLLTQIVPYYVPKGTDTNKNPPPVYGTPVKSPHINEYGEIYSLNVDYSSRADNTADMQDLANEYFAENPGIDVPAYDLQVDTVEYRSKRMQLITYHDQATVHDGLFGIDATVPIYETDYSFVDEINTTVKAGTQESSLFHNLESRIKETSEAVDEETENRKDADTEIKQDVTEQAQEWHTKWQSVNQIKEDIVTLNRDVTDYINSGGKGIIQFLPNRDNPTSMRINSNAGGYFLLDDNGLGYFGSSGAKTAMDNRGNIVASVIAAGTSITSPNIIGGTITAASIVNGDFRTQDTYGNETHVSAQGITTAKFVQAPVFYLPGSSGVWIIQPSGSRLIAHSPVDGKDYVMGGPAW</sequence>
<name>A0A5P8M3Q0_9LACO</name>
<reference evidence="2 3" key="1">
    <citation type="submission" date="2019-10" db="EMBL/GenBank/DDBJ databases">
        <title>The completed genome of Lactobacillus harbinensis M1.</title>
        <authorList>
            <person name="Zheng Y."/>
        </authorList>
    </citation>
    <scope>NUCLEOTIDE SEQUENCE [LARGE SCALE GENOMIC DNA]</scope>
    <source>
        <strain evidence="2 3">M1</strain>
    </source>
</reference>
<evidence type="ECO:0000256" key="1">
    <source>
        <dbReference type="SAM" id="Coils"/>
    </source>
</evidence>
<evidence type="ECO:0008006" key="4">
    <source>
        <dbReference type="Google" id="ProtNLM"/>
    </source>
</evidence>
<dbReference type="KEGG" id="lhb:D1010_06695"/>
<feature type="coiled-coil region" evidence="1">
    <location>
        <begin position="346"/>
        <end position="373"/>
    </location>
</feature>
<dbReference type="RefSeq" id="WP_152260541.1">
    <property type="nucleotide sequence ID" value="NZ_CP045143.1"/>
</dbReference>
<dbReference type="EMBL" id="CP045143">
    <property type="protein sequence ID" value="QFR23116.1"/>
    <property type="molecule type" value="Genomic_DNA"/>
</dbReference>
<evidence type="ECO:0000313" key="2">
    <source>
        <dbReference type="EMBL" id="QFR23116.1"/>
    </source>
</evidence>
<gene>
    <name evidence="2" type="ORF">D1010_06695</name>
</gene>
<dbReference type="Proteomes" id="UP000326779">
    <property type="component" value="Chromosome"/>
</dbReference>
<dbReference type="NCBIfam" id="TIGR01665">
    <property type="entry name" value="put_anti_recept"/>
    <property type="match status" value="1"/>
</dbReference>
<evidence type="ECO:0000313" key="3">
    <source>
        <dbReference type="Proteomes" id="UP000326779"/>
    </source>
</evidence>
<keyword evidence="1" id="KW-0175">Coiled coil</keyword>
<dbReference type="AlphaFoldDB" id="A0A5P8M3Q0"/>
<accession>A0A5P8M3Q0</accession>
<protein>
    <recommendedName>
        <fullName evidence="4">Prophage tail endopeptidase domain-containing protein</fullName>
    </recommendedName>
</protein>
<proteinExistence type="predicted"/>
<dbReference type="InterPro" id="IPR007119">
    <property type="entry name" value="Phage_tail_spike_N"/>
</dbReference>
<organism evidence="2 3">
    <name type="scientific">Schleiferilactobacillus harbinensis</name>
    <dbReference type="NCBI Taxonomy" id="304207"/>
    <lineage>
        <taxon>Bacteria</taxon>
        <taxon>Bacillati</taxon>
        <taxon>Bacillota</taxon>
        <taxon>Bacilli</taxon>
        <taxon>Lactobacillales</taxon>
        <taxon>Lactobacillaceae</taxon>
        <taxon>Schleiferilactobacillus</taxon>
    </lineage>
</organism>